<dbReference type="PANTHER" id="PTHR12197:SF251">
    <property type="entry name" value="EG:BACR7C10.4 PROTEIN"/>
    <property type="match status" value="1"/>
</dbReference>
<dbReference type="InterPro" id="IPR046341">
    <property type="entry name" value="SET_dom_sf"/>
</dbReference>
<keyword evidence="3" id="KW-0862">Zinc</keyword>
<dbReference type="Pfam" id="PF00856">
    <property type="entry name" value="SET"/>
    <property type="match status" value="1"/>
</dbReference>
<dbReference type="GO" id="GO:0005634">
    <property type="term" value="C:nucleus"/>
    <property type="evidence" value="ECO:0007669"/>
    <property type="project" value="TreeGrafter"/>
</dbReference>
<dbReference type="InterPro" id="IPR050869">
    <property type="entry name" value="H3K4_H4K5_MeTrfase"/>
</dbReference>
<dbReference type="Gene3D" id="2.170.270.10">
    <property type="entry name" value="SET domain"/>
    <property type="match status" value="1"/>
</dbReference>
<evidence type="ECO:0000259" key="5">
    <source>
        <dbReference type="PROSITE" id="PS50280"/>
    </source>
</evidence>
<name>A0AAV9U6V7_9PEZI</name>
<dbReference type="PROSITE" id="PS50280">
    <property type="entry name" value="SET"/>
    <property type="match status" value="1"/>
</dbReference>
<dbReference type="PROSITE" id="PS50865">
    <property type="entry name" value="ZF_MYND_2"/>
    <property type="match status" value="1"/>
</dbReference>
<gene>
    <name evidence="7" type="ORF">TWF696_001929</name>
</gene>
<dbReference type="PANTHER" id="PTHR12197">
    <property type="entry name" value="HISTONE-LYSINE N-METHYLTRANSFERASE SMYD"/>
    <property type="match status" value="1"/>
</dbReference>
<keyword evidence="8" id="KW-1185">Reference proteome</keyword>
<reference evidence="7 8" key="1">
    <citation type="submission" date="2019-10" db="EMBL/GenBank/DDBJ databases">
        <authorList>
            <person name="Palmer J.M."/>
        </authorList>
    </citation>
    <scope>NUCLEOTIDE SEQUENCE [LARGE SCALE GENOMIC DNA]</scope>
    <source>
        <strain evidence="7 8">TWF696</strain>
    </source>
</reference>
<sequence>MATSHPLSESVYVKDHKVAGRGAFSSTLIPAGVEILNISDPLICIPDNPHLDTCCHYCMAQATDTTSTSVIHAYEPHVWLSYCLGCKVVKYCTKACQTNDWKRKGHSYECAIYKALYPKVLPTAARAILRMAKLFLSETIPANKIGGIGALKSQLTEFEKAGGETWENVNLIAKATAEYSKLSKKASFEPEFMRDLNCKLLLNSIATSTQTFDPVGVSLDYQAAMFNHSCDPNAIIIFDGRQLLLRSLREIPKDTEITISYIDNWLPRVERQRELSDRYLFKCTCSLCSTNPQPLESWLCKKCRKTAPATSNICPSCNEVVPEDDFNEAVALATLVSTSIYVKRQEGIKDRSIPTMLKLLKSLYGTRLLPPSYHPIPKLHQDLRTDYIIAGDWSAGLKHLLTLYVRVFPVIYATPYHPVRVVRTFTLAMVLIHVAVSTPEGFGEIDFTKLMYGLLVEVCGNVDKSHGENSSFARLTKRKMQDVMTDIGIDSNREADKWMGKGLRGIPGLEEEVGKITRIVDQFIEELSKGN</sequence>
<evidence type="ECO:0000256" key="4">
    <source>
        <dbReference type="PROSITE-ProRule" id="PRU00134"/>
    </source>
</evidence>
<evidence type="ECO:0000256" key="3">
    <source>
        <dbReference type="ARBA" id="ARBA00022833"/>
    </source>
</evidence>
<evidence type="ECO:0000313" key="7">
    <source>
        <dbReference type="EMBL" id="KAK6336368.1"/>
    </source>
</evidence>
<evidence type="ECO:0000256" key="2">
    <source>
        <dbReference type="ARBA" id="ARBA00022771"/>
    </source>
</evidence>
<evidence type="ECO:0000256" key="1">
    <source>
        <dbReference type="ARBA" id="ARBA00022723"/>
    </source>
</evidence>
<dbReference type="Gene3D" id="6.10.140.2220">
    <property type="match status" value="1"/>
</dbReference>
<accession>A0AAV9U6V7</accession>
<comment type="caution">
    <text evidence="7">The sequence shown here is derived from an EMBL/GenBank/DDBJ whole genome shotgun (WGS) entry which is preliminary data.</text>
</comment>
<dbReference type="Proteomes" id="UP001375240">
    <property type="component" value="Unassembled WGS sequence"/>
</dbReference>
<feature type="domain" description="SET" evidence="5">
    <location>
        <begin position="9"/>
        <end position="262"/>
    </location>
</feature>
<dbReference type="InterPro" id="IPR001214">
    <property type="entry name" value="SET_dom"/>
</dbReference>
<evidence type="ECO:0008006" key="9">
    <source>
        <dbReference type="Google" id="ProtNLM"/>
    </source>
</evidence>
<dbReference type="InterPro" id="IPR002893">
    <property type="entry name" value="Znf_MYND"/>
</dbReference>
<dbReference type="Gene3D" id="1.10.220.160">
    <property type="match status" value="1"/>
</dbReference>
<proteinExistence type="predicted"/>
<dbReference type="SMART" id="SM00317">
    <property type="entry name" value="SET"/>
    <property type="match status" value="1"/>
</dbReference>
<dbReference type="SUPFAM" id="SSF144232">
    <property type="entry name" value="HIT/MYND zinc finger-like"/>
    <property type="match status" value="1"/>
</dbReference>
<dbReference type="GO" id="GO:0008270">
    <property type="term" value="F:zinc ion binding"/>
    <property type="evidence" value="ECO:0007669"/>
    <property type="project" value="UniProtKB-KW"/>
</dbReference>
<evidence type="ECO:0000313" key="8">
    <source>
        <dbReference type="Proteomes" id="UP001375240"/>
    </source>
</evidence>
<dbReference type="AlphaFoldDB" id="A0AAV9U6V7"/>
<organism evidence="7 8">
    <name type="scientific">Orbilia brochopaga</name>
    <dbReference type="NCBI Taxonomy" id="3140254"/>
    <lineage>
        <taxon>Eukaryota</taxon>
        <taxon>Fungi</taxon>
        <taxon>Dikarya</taxon>
        <taxon>Ascomycota</taxon>
        <taxon>Pezizomycotina</taxon>
        <taxon>Orbiliomycetes</taxon>
        <taxon>Orbiliales</taxon>
        <taxon>Orbiliaceae</taxon>
        <taxon>Orbilia</taxon>
    </lineage>
</organism>
<feature type="domain" description="MYND-type" evidence="6">
    <location>
        <begin position="55"/>
        <end position="110"/>
    </location>
</feature>
<dbReference type="EMBL" id="JAVHNQ010000011">
    <property type="protein sequence ID" value="KAK6336368.1"/>
    <property type="molecule type" value="Genomic_DNA"/>
</dbReference>
<keyword evidence="2 4" id="KW-0863">Zinc-finger</keyword>
<dbReference type="Pfam" id="PF01753">
    <property type="entry name" value="zf-MYND"/>
    <property type="match status" value="1"/>
</dbReference>
<protein>
    <recommendedName>
        <fullName evidence="9">Suppressor of anucleate metulae protein B</fullName>
    </recommendedName>
</protein>
<evidence type="ECO:0000259" key="6">
    <source>
        <dbReference type="PROSITE" id="PS50865"/>
    </source>
</evidence>
<keyword evidence="1" id="KW-0479">Metal-binding</keyword>
<dbReference type="SUPFAM" id="SSF82199">
    <property type="entry name" value="SET domain"/>
    <property type="match status" value="1"/>
</dbReference>